<sequence>MNQNYDKSMLLNADPLTLSKINSRGLMKCMQLPTPLPPVPINKDHKVSNEEVYDQTDCIDIEMSKNDTDKINSERKEKKKFNLEINLEDQDKE</sequence>
<dbReference type="AlphaFoldDB" id="A0A520MZM6"/>
<gene>
    <name evidence="1" type="ORF">EVA95_01835</name>
</gene>
<dbReference type="EMBL" id="SHBH01000009">
    <property type="protein sequence ID" value="RZO26671.1"/>
    <property type="molecule type" value="Genomic_DNA"/>
</dbReference>
<reference evidence="1 2" key="1">
    <citation type="submission" date="2019-02" db="EMBL/GenBank/DDBJ databases">
        <title>Prokaryotic population dynamics and viral predation in marine succession experiment using metagenomics: the confinement effect.</title>
        <authorList>
            <person name="Haro-Moreno J.M."/>
            <person name="Rodriguez-Valera F."/>
            <person name="Lopez-Perez M."/>
        </authorList>
    </citation>
    <scope>NUCLEOTIDE SEQUENCE [LARGE SCALE GENOMIC DNA]</scope>
    <source>
        <strain evidence="1">MED-G162</strain>
    </source>
</reference>
<accession>A0A520MZM6</accession>
<dbReference type="Proteomes" id="UP000319384">
    <property type="component" value="Unassembled WGS sequence"/>
</dbReference>
<protein>
    <submittedName>
        <fullName evidence="1">Uncharacterized protein</fullName>
    </submittedName>
</protein>
<evidence type="ECO:0000313" key="1">
    <source>
        <dbReference type="EMBL" id="RZO26671.1"/>
    </source>
</evidence>
<evidence type="ECO:0000313" key="2">
    <source>
        <dbReference type="Proteomes" id="UP000319384"/>
    </source>
</evidence>
<comment type="caution">
    <text evidence="1">The sequence shown here is derived from an EMBL/GenBank/DDBJ whole genome shotgun (WGS) entry which is preliminary data.</text>
</comment>
<proteinExistence type="predicted"/>
<name>A0A520MZM6_9GAMM</name>
<organism evidence="1 2">
    <name type="scientific">SAR86 cluster bacterium</name>
    <dbReference type="NCBI Taxonomy" id="2030880"/>
    <lineage>
        <taxon>Bacteria</taxon>
        <taxon>Pseudomonadati</taxon>
        <taxon>Pseudomonadota</taxon>
        <taxon>Gammaproteobacteria</taxon>
        <taxon>SAR86 cluster</taxon>
    </lineage>
</organism>